<evidence type="ECO:0000256" key="2">
    <source>
        <dbReference type="SAM" id="Coils"/>
    </source>
</evidence>
<dbReference type="PANTHER" id="PTHR10292:SF11">
    <property type="entry name" value="CLATHRIN HEAVY CHAIN LINKER DOMAIN-CONTAINING PROTEIN 1"/>
    <property type="match status" value="1"/>
</dbReference>
<protein>
    <recommendedName>
        <fullName evidence="3">Translin-associated factor X-interacting protein 1 N-terminal domain-containing protein</fullName>
    </recommendedName>
</protein>
<dbReference type="Pfam" id="PF13838">
    <property type="entry name" value="Clathrin_H_link"/>
    <property type="match status" value="1"/>
</dbReference>
<dbReference type="eggNOG" id="KOG0985">
    <property type="taxonomic scope" value="Eukaryota"/>
</dbReference>
<organism evidence="4 5">
    <name type="scientific">Myotis brandtii</name>
    <name type="common">Brandt's bat</name>
    <dbReference type="NCBI Taxonomy" id="109478"/>
    <lineage>
        <taxon>Eukaryota</taxon>
        <taxon>Metazoa</taxon>
        <taxon>Chordata</taxon>
        <taxon>Craniata</taxon>
        <taxon>Vertebrata</taxon>
        <taxon>Euteleostomi</taxon>
        <taxon>Mammalia</taxon>
        <taxon>Eutheria</taxon>
        <taxon>Laurasiatheria</taxon>
        <taxon>Chiroptera</taxon>
        <taxon>Yangochiroptera</taxon>
        <taxon>Vespertilionidae</taxon>
        <taxon>Myotis</taxon>
    </lineage>
</organism>
<feature type="domain" description="Translin-associated factor X-interacting protein 1 N-terminal" evidence="3">
    <location>
        <begin position="28"/>
        <end position="141"/>
    </location>
</feature>
<dbReference type="EMBL" id="KE164608">
    <property type="protein sequence ID" value="EPQ19170.1"/>
    <property type="molecule type" value="Genomic_DNA"/>
</dbReference>
<evidence type="ECO:0000256" key="1">
    <source>
        <dbReference type="ARBA" id="ARBA00023054"/>
    </source>
</evidence>
<keyword evidence="5" id="KW-1185">Reference proteome</keyword>
<evidence type="ECO:0000313" key="5">
    <source>
        <dbReference type="Proteomes" id="UP000052978"/>
    </source>
</evidence>
<dbReference type="InterPro" id="IPR016024">
    <property type="entry name" value="ARM-type_fold"/>
</dbReference>
<gene>
    <name evidence="4" type="ORF">D623_10034333</name>
</gene>
<dbReference type="Pfam" id="PF15739">
    <property type="entry name" value="TSNAXIP1_N"/>
    <property type="match status" value="1"/>
</dbReference>
<reference evidence="4 5" key="1">
    <citation type="journal article" date="2013" name="Nat. Commun.">
        <title>Genome analysis reveals insights into physiology and longevity of the Brandt's bat Myotis brandtii.</title>
        <authorList>
            <person name="Seim I."/>
            <person name="Fang X."/>
            <person name="Xiong Z."/>
            <person name="Lobanov A.V."/>
            <person name="Huang Z."/>
            <person name="Ma S."/>
            <person name="Feng Y."/>
            <person name="Turanov A.A."/>
            <person name="Zhu Y."/>
            <person name="Lenz T.L."/>
            <person name="Gerashchenko M.V."/>
            <person name="Fan D."/>
            <person name="Hee Yim S."/>
            <person name="Yao X."/>
            <person name="Jordan D."/>
            <person name="Xiong Y."/>
            <person name="Ma Y."/>
            <person name="Lyapunov A.N."/>
            <person name="Chen G."/>
            <person name="Kulakova O.I."/>
            <person name="Sun Y."/>
            <person name="Lee S.G."/>
            <person name="Bronson R.T."/>
            <person name="Moskalev A.A."/>
            <person name="Sunyaev S.R."/>
            <person name="Zhang G."/>
            <person name="Krogh A."/>
            <person name="Wang J."/>
            <person name="Gladyshev V.N."/>
        </authorList>
    </citation>
    <scope>NUCLEOTIDE SEQUENCE [LARGE SCALE GENOMIC DNA]</scope>
</reference>
<dbReference type="InterPro" id="IPR032755">
    <property type="entry name" value="TSNAXIP1_N"/>
</dbReference>
<sequence length="647" mass="73979">MSVQGINKHTIIPPIISRCDKEFLESVQRYIITETKRVGCNEEGPADEYYIIYRNVFDKVIEYVTAYKSILTSIKKEYDAIIDTIKRDQRIAFYLHGRLKVFAAEPTTLVYHRKRIIQLEAKMKVIENNSSNIQLQIDKIKQLRAEYDVEELKHFPFFKDPSKPIPGMILEESFNLDALNKYLKHLEDKYAEIKQLMSKKYVPFQRKADLEEEMIVIVKRQEIAESLNKKLEFRHRRLQIISYALTSWVKSDKSSSFEDFVKQIEQIQDLHGNQSLIEELLEDDPGKANEAEILLSYIERQFNELISLGEYEKAACFAAKSPRGILLNIGTVSKFKAAGKIRGKPFPLLSFFEAIFSTSHANRRPINAELTLEGIKCGLSEKRLDLVIHWVTQERLTFSEEAGDVICDYGDQDTHNKAKCLALAQIIYSKCNLFNKVILCLCKQDQLHEAMEYIQQLKDFTSDDLMQLIKLCPHYGLIQCLTKEWNGKPPFLPFCLAILYLFSIDMKKVGIKLLHEINRGGKDAIEHLMTLQQLVAESITPPLPPLSMFAPSLSSIHVPRHAQRSQNNADGIASARLCAKKSDACPRGDGPVHRVQHNRTRQVCDRVQLCPSAAVDLQANGQLSRDLHPLFRKRSIILVAGGGVSED</sequence>
<proteinExistence type="predicted"/>
<dbReference type="AlphaFoldDB" id="S7NR37"/>
<dbReference type="InterPro" id="IPR012331">
    <property type="entry name" value="Clathrin_H-chain_linker"/>
</dbReference>
<evidence type="ECO:0000259" key="3">
    <source>
        <dbReference type="Pfam" id="PF15739"/>
    </source>
</evidence>
<dbReference type="PANTHER" id="PTHR10292">
    <property type="entry name" value="CLATHRIN HEAVY CHAIN RELATED"/>
    <property type="match status" value="1"/>
</dbReference>
<evidence type="ECO:0000313" key="4">
    <source>
        <dbReference type="EMBL" id="EPQ19170.1"/>
    </source>
</evidence>
<dbReference type="InterPro" id="IPR017212">
    <property type="entry name" value="CLHC1"/>
</dbReference>
<dbReference type="PIRSF" id="PIRSF037469">
    <property type="entry name" value="Clathrin_H-chain-rel"/>
    <property type="match status" value="1"/>
</dbReference>
<keyword evidence="1 2" id="KW-0175">Coiled coil</keyword>
<dbReference type="Proteomes" id="UP000052978">
    <property type="component" value="Unassembled WGS sequence"/>
</dbReference>
<feature type="coiled-coil region" evidence="2">
    <location>
        <begin position="116"/>
        <end position="196"/>
    </location>
</feature>
<dbReference type="Gene3D" id="1.25.40.30">
    <property type="match status" value="1"/>
</dbReference>
<dbReference type="SUPFAM" id="SSF48371">
    <property type="entry name" value="ARM repeat"/>
    <property type="match status" value="1"/>
</dbReference>
<accession>S7NR37</accession>
<name>S7NR37_MYOBR</name>